<gene>
    <name evidence="2" type="ORF">HINF_LOCUS33651</name>
    <name evidence="3" type="ORF">HINF_LOCUS51654</name>
</gene>
<feature type="transmembrane region" description="Helical" evidence="1">
    <location>
        <begin position="510"/>
        <end position="529"/>
    </location>
</feature>
<sequence>MNLIIFSTQLNCFDDNTQVVLSKQSRQPTFTAQILTTETDDYKICQKLIGSPYTISLDLGSFTFTYATSLTLTGSISLMFPCNDVNNCNDAFLASSASFKLVFTNTNTIVQDTVSVFKIDLFNRLNCIENQQISYSAQTQEIQIIASIGSCKAQIRQDQSAVVKIIVNSDLIIQKSMSLVAVNQLSDLFQNMVFNCLTDFTGTEQRICQRILIELQQNMSSQAELTVFLPAIIPDGSASYSRESAFQLYSIITATSSSFVKEFDCFTSNQQAVFFTKQIRMTYILNSSAINCIKPYEQFIGDTDHVITTLIITDSQNTIQFDFNSTSKVIQQANIWLECQYDVEGEQACKSKINQFKTLSSPQGLIQRSYMKGDIIVKSVQNDVTVRNTKHNSAIIILNQSQICMTTTSNDEETAFYQIQVDLMIGTPRFEPTQNSNLLTIHGQIYFPGNITISQSGSFCFNISLSQIQLQQYKNIVKDKSNVTGVVTFISSNLPVDKLTILDESDKIDYMYVLSAILVLSSVIWYVIVSKKT</sequence>
<reference evidence="3 4" key="2">
    <citation type="submission" date="2024-07" db="EMBL/GenBank/DDBJ databases">
        <authorList>
            <person name="Akdeniz Z."/>
        </authorList>
    </citation>
    <scope>NUCLEOTIDE SEQUENCE [LARGE SCALE GENOMIC DNA]</scope>
</reference>
<comment type="caution">
    <text evidence="2">The sequence shown here is derived from an EMBL/GenBank/DDBJ whole genome shotgun (WGS) entry which is preliminary data.</text>
</comment>
<evidence type="ECO:0000256" key="1">
    <source>
        <dbReference type="SAM" id="Phobius"/>
    </source>
</evidence>
<keyword evidence="1" id="KW-0472">Membrane</keyword>
<proteinExistence type="predicted"/>
<organism evidence="2">
    <name type="scientific">Hexamita inflata</name>
    <dbReference type="NCBI Taxonomy" id="28002"/>
    <lineage>
        <taxon>Eukaryota</taxon>
        <taxon>Metamonada</taxon>
        <taxon>Diplomonadida</taxon>
        <taxon>Hexamitidae</taxon>
        <taxon>Hexamitinae</taxon>
        <taxon>Hexamita</taxon>
    </lineage>
</organism>
<dbReference type="AlphaFoldDB" id="A0AA86PUB5"/>
<reference evidence="2" key="1">
    <citation type="submission" date="2023-06" db="EMBL/GenBank/DDBJ databases">
        <authorList>
            <person name="Kurt Z."/>
        </authorList>
    </citation>
    <scope>NUCLEOTIDE SEQUENCE</scope>
</reference>
<dbReference type="EMBL" id="CAXDID020000253">
    <property type="protein sequence ID" value="CAL6065052.1"/>
    <property type="molecule type" value="Genomic_DNA"/>
</dbReference>
<protein>
    <recommendedName>
        <fullName evidence="5">Transmembrane protein</fullName>
    </recommendedName>
</protein>
<name>A0AA86PUB5_9EUKA</name>
<dbReference type="EMBL" id="CATOUU010000755">
    <property type="protein sequence ID" value="CAI9946006.1"/>
    <property type="molecule type" value="Genomic_DNA"/>
</dbReference>
<dbReference type="Proteomes" id="UP001642409">
    <property type="component" value="Unassembled WGS sequence"/>
</dbReference>
<evidence type="ECO:0000313" key="2">
    <source>
        <dbReference type="EMBL" id="CAI9946006.1"/>
    </source>
</evidence>
<evidence type="ECO:0000313" key="3">
    <source>
        <dbReference type="EMBL" id="CAL6065052.1"/>
    </source>
</evidence>
<evidence type="ECO:0008006" key="5">
    <source>
        <dbReference type="Google" id="ProtNLM"/>
    </source>
</evidence>
<keyword evidence="1" id="KW-0812">Transmembrane</keyword>
<keyword evidence="1" id="KW-1133">Transmembrane helix</keyword>
<accession>A0AA86PUB5</accession>
<evidence type="ECO:0000313" key="4">
    <source>
        <dbReference type="Proteomes" id="UP001642409"/>
    </source>
</evidence>
<keyword evidence="4" id="KW-1185">Reference proteome</keyword>